<dbReference type="EMBL" id="MN739499">
    <property type="protein sequence ID" value="QHT08651.1"/>
    <property type="molecule type" value="Genomic_DNA"/>
</dbReference>
<protein>
    <submittedName>
        <fullName evidence="2">Uncharacterized protein</fullName>
    </submittedName>
</protein>
<name>A0A6C0CWD5_9ZZZZ</name>
<reference evidence="2" key="1">
    <citation type="journal article" date="2020" name="Nature">
        <title>Giant virus diversity and host interactions through global metagenomics.</title>
        <authorList>
            <person name="Schulz F."/>
            <person name="Roux S."/>
            <person name="Paez-Espino D."/>
            <person name="Jungbluth S."/>
            <person name="Walsh D.A."/>
            <person name="Denef V.J."/>
            <person name="McMahon K.D."/>
            <person name="Konstantinidis K.T."/>
            <person name="Eloe-Fadrosh E.A."/>
            <person name="Kyrpides N.C."/>
            <person name="Woyke T."/>
        </authorList>
    </citation>
    <scope>NUCLEOTIDE SEQUENCE</scope>
    <source>
        <strain evidence="2">GVMAG-M-3300023109-53</strain>
    </source>
</reference>
<keyword evidence="1" id="KW-1133">Transmembrane helix</keyword>
<organism evidence="2">
    <name type="scientific">viral metagenome</name>
    <dbReference type="NCBI Taxonomy" id="1070528"/>
    <lineage>
        <taxon>unclassified sequences</taxon>
        <taxon>metagenomes</taxon>
        <taxon>organismal metagenomes</taxon>
    </lineage>
</organism>
<keyword evidence="1" id="KW-0472">Membrane</keyword>
<feature type="transmembrane region" description="Helical" evidence="1">
    <location>
        <begin position="20"/>
        <end position="43"/>
    </location>
</feature>
<keyword evidence="1" id="KW-0812">Transmembrane</keyword>
<proteinExistence type="predicted"/>
<evidence type="ECO:0000313" key="2">
    <source>
        <dbReference type="EMBL" id="QHT08651.1"/>
    </source>
</evidence>
<dbReference type="AlphaFoldDB" id="A0A6C0CWD5"/>
<accession>A0A6C0CWD5</accession>
<sequence length="151" mass="17292">MYIRMMEYFKFDGLLAKFVFLILAIVAVHYHIVFGVIVILIFISLSQNVIEGMEGNMNENEDSSKDSNVQSFKTTNCVNGKLMKDNKEITPQQVKESFPNIKFTGDTCNPCDEDCKFEIISSEEQITTEENLRAMDSNEVNVDRTQSIKKK</sequence>
<evidence type="ECO:0000256" key="1">
    <source>
        <dbReference type="SAM" id="Phobius"/>
    </source>
</evidence>